<sequence length="307" mass="36143">EKCTFTDLESAFNIPELDYIREFPFMTRILSSFLTGQFIAVGWGKKLNTNDNAEIWDLFICKKAYSAEKLLECMYALSGTNYKNRVEVLKDVAVEECMKKHISSLENCLISNFAYREFNDTKTLNLYALTSNEIFEFSIDWKYWQCMPKSDKYFENYLSKQLMGLNNFLGFIKDDAYWDAQEINKEREKVKQYSTSWLSKGIIALSQSSMEKNESCLLSWDKLLTLESKHDITDIQKVSFEPIEECVMACTFRAKRAASKDGLNEMEMRLMFLDDTTREQWKRYVALALNQTEYADNWTRQWKKITV</sequence>
<comment type="caution">
    <text evidence="1">The sequence shown here is derived from an EMBL/GenBank/DDBJ whole genome shotgun (WGS) entry which is preliminary data.</text>
</comment>
<protein>
    <submittedName>
        <fullName evidence="1">Leucine rich repeat-containing protein</fullName>
    </submittedName>
</protein>
<accession>A0ABQ7JGI3</accession>
<name>A0ABQ7JGI3_9APIC</name>
<gene>
    <name evidence="1" type="ORF">IE077_000976</name>
</gene>
<evidence type="ECO:0000313" key="2">
    <source>
        <dbReference type="Proteomes" id="UP000823046"/>
    </source>
</evidence>
<reference evidence="1 2" key="1">
    <citation type="journal article" date="2020" name="bioRxiv">
        <title>Metabolic contributions of an alphaproteobacterial endosymbiont in the apicomplexan Cardiosporidium cionae.</title>
        <authorList>
            <person name="Hunter E.S."/>
            <person name="Paight C.J."/>
            <person name="Lane C.E."/>
        </authorList>
    </citation>
    <scope>NUCLEOTIDE SEQUENCE [LARGE SCALE GENOMIC DNA]</scope>
    <source>
        <strain evidence="1">ESH_2018</strain>
    </source>
</reference>
<organism evidence="1 2">
    <name type="scientific">Cardiosporidium cionae</name>
    <dbReference type="NCBI Taxonomy" id="476202"/>
    <lineage>
        <taxon>Eukaryota</taxon>
        <taxon>Sar</taxon>
        <taxon>Alveolata</taxon>
        <taxon>Apicomplexa</taxon>
        <taxon>Aconoidasida</taxon>
        <taxon>Nephromycida</taxon>
        <taxon>Cardiosporidium</taxon>
    </lineage>
</organism>
<evidence type="ECO:0000313" key="1">
    <source>
        <dbReference type="EMBL" id="KAF8823054.1"/>
    </source>
</evidence>
<dbReference type="Proteomes" id="UP000823046">
    <property type="component" value="Unassembled WGS sequence"/>
</dbReference>
<proteinExistence type="predicted"/>
<keyword evidence="2" id="KW-1185">Reference proteome</keyword>
<dbReference type="EMBL" id="JADAQX010000004">
    <property type="protein sequence ID" value="KAF8823054.1"/>
    <property type="molecule type" value="Genomic_DNA"/>
</dbReference>
<feature type="non-terminal residue" evidence="1">
    <location>
        <position position="1"/>
    </location>
</feature>